<proteinExistence type="predicted"/>
<reference evidence="1" key="1">
    <citation type="journal article" date="2021" name="Microb. Physiol.">
        <title>Proteogenomic Insights into the Physiology of Marine, Sulfate-Reducing, Filamentous Desulfonema limicola and Desulfonema magnum.</title>
        <authorList>
            <person name="Schnaars V."/>
            <person name="Wohlbrand L."/>
            <person name="Scheve S."/>
            <person name="Hinrichs C."/>
            <person name="Reinhardt R."/>
            <person name="Rabus R."/>
        </authorList>
    </citation>
    <scope>NUCLEOTIDE SEQUENCE</scope>
    <source>
        <strain evidence="1">4be13</strain>
    </source>
</reference>
<accession>A0A975BY98</accession>
<dbReference type="KEGG" id="dmm:dnm_096490"/>
<dbReference type="EMBL" id="CP061800">
    <property type="protein sequence ID" value="QTA93547.1"/>
    <property type="molecule type" value="Genomic_DNA"/>
</dbReference>
<dbReference type="Proteomes" id="UP000663722">
    <property type="component" value="Chromosome"/>
</dbReference>
<gene>
    <name evidence="1" type="ORF">dnm_096490</name>
</gene>
<sequence>MKEAGGRGPEARGQGPAFMVRCDRSLCLFIKDDSQVFGVS</sequence>
<organism evidence="1 2">
    <name type="scientific">Desulfonema magnum</name>
    <dbReference type="NCBI Taxonomy" id="45655"/>
    <lineage>
        <taxon>Bacteria</taxon>
        <taxon>Pseudomonadati</taxon>
        <taxon>Thermodesulfobacteriota</taxon>
        <taxon>Desulfobacteria</taxon>
        <taxon>Desulfobacterales</taxon>
        <taxon>Desulfococcaceae</taxon>
        <taxon>Desulfonema</taxon>
    </lineage>
</organism>
<dbReference type="AlphaFoldDB" id="A0A975BY98"/>
<keyword evidence="2" id="KW-1185">Reference proteome</keyword>
<protein>
    <submittedName>
        <fullName evidence="1">Uncharacterized protein</fullName>
    </submittedName>
</protein>
<name>A0A975BY98_9BACT</name>
<evidence type="ECO:0000313" key="2">
    <source>
        <dbReference type="Proteomes" id="UP000663722"/>
    </source>
</evidence>
<evidence type="ECO:0000313" key="1">
    <source>
        <dbReference type="EMBL" id="QTA93547.1"/>
    </source>
</evidence>